<name>A0A9P5PTH4_9AGAR</name>
<evidence type="ECO:0000313" key="2">
    <source>
        <dbReference type="Proteomes" id="UP000772434"/>
    </source>
</evidence>
<organism evidence="1 2">
    <name type="scientific">Rhodocollybia butyracea</name>
    <dbReference type="NCBI Taxonomy" id="206335"/>
    <lineage>
        <taxon>Eukaryota</taxon>
        <taxon>Fungi</taxon>
        <taxon>Dikarya</taxon>
        <taxon>Basidiomycota</taxon>
        <taxon>Agaricomycotina</taxon>
        <taxon>Agaricomycetes</taxon>
        <taxon>Agaricomycetidae</taxon>
        <taxon>Agaricales</taxon>
        <taxon>Marasmiineae</taxon>
        <taxon>Omphalotaceae</taxon>
        <taxon>Rhodocollybia</taxon>
    </lineage>
</organism>
<protein>
    <submittedName>
        <fullName evidence="1">Uncharacterized protein</fullName>
    </submittedName>
</protein>
<keyword evidence="2" id="KW-1185">Reference proteome</keyword>
<proteinExistence type="predicted"/>
<feature type="non-terminal residue" evidence="1">
    <location>
        <position position="1"/>
    </location>
</feature>
<dbReference type="AlphaFoldDB" id="A0A9P5PTH4"/>
<gene>
    <name evidence="1" type="ORF">BDP27DRAFT_1225288</name>
</gene>
<reference evidence="1" key="1">
    <citation type="submission" date="2020-11" db="EMBL/GenBank/DDBJ databases">
        <authorList>
            <consortium name="DOE Joint Genome Institute"/>
            <person name="Ahrendt S."/>
            <person name="Riley R."/>
            <person name="Andreopoulos W."/>
            <person name="Labutti K."/>
            <person name="Pangilinan J."/>
            <person name="Ruiz-Duenas F.J."/>
            <person name="Barrasa J.M."/>
            <person name="Sanchez-Garcia M."/>
            <person name="Camarero S."/>
            <person name="Miyauchi S."/>
            <person name="Serrano A."/>
            <person name="Linde D."/>
            <person name="Babiker R."/>
            <person name="Drula E."/>
            <person name="Ayuso-Fernandez I."/>
            <person name="Pacheco R."/>
            <person name="Padilla G."/>
            <person name="Ferreira P."/>
            <person name="Barriuso J."/>
            <person name="Kellner H."/>
            <person name="Castanera R."/>
            <person name="Alfaro M."/>
            <person name="Ramirez L."/>
            <person name="Pisabarro A.G."/>
            <person name="Kuo A."/>
            <person name="Tritt A."/>
            <person name="Lipzen A."/>
            <person name="He G."/>
            <person name="Yan M."/>
            <person name="Ng V."/>
            <person name="Cullen D."/>
            <person name="Martin F."/>
            <person name="Rosso M.-N."/>
            <person name="Henrissat B."/>
            <person name="Hibbett D."/>
            <person name="Martinez A.T."/>
            <person name="Grigoriev I.V."/>
        </authorList>
    </citation>
    <scope>NUCLEOTIDE SEQUENCE</scope>
    <source>
        <strain evidence="1">AH 40177</strain>
    </source>
</reference>
<dbReference type="OrthoDB" id="3235114at2759"/>
<evidence type="ECO:0000313" key="1">
    <source>
        <dbReference type="EMBL" id="KAF9067810.1"/>
    </source>
</evidence>
<dbReference type="EMBL" id="JADNRY010000068">
    <property type="protein sequence ID" value="KAF9067810.1"/>
    <property type="molecule type" value="Genomic_DNA"/>
</dbReference>
<dbReference type="Proteomes" id="UP000772434">
    <property type="component" value="Unassembled WGS sequence"/>
</dbReference>
<sequence>RYLFQKFVAIDANFRLRNKHVSSQAKNPTLGDGFAYFVPYNDYIEWVKRFVDQAEVKGLL</sequence>
<comment type="caution">
    <text evidence="1">The sequence shown here is derived from an EMBL/GenBank/DDBJ whole genome shotgun (WGS) entry which is preliminary data.</text>
</comment>
<accession>A0A9P5PTH4</accession>